<evidence type="ECO:0000256" key="1">
    <source>
        <dbReference type="ARBA" id="ARBA00001970"/>
    </source>
</evidence>
<dbReference type="GO" id="GO:0004601">
    <property type="term" value="F:peroxidase activity"/>
    <property type="evidence" value="ECO:0007669"/>
    <property type="project" value="UniProtKB-KW"/>
</dbReference>
<keyword evidence="2" id="KW-0575">Peroxidase</keyword>
<dbReference type="OrthoDB" id="236246at2"/>
<keyword evidence="5" id="KW-0560">Oxidoreductase</keyword>
<dbReference type="PANTHER" id="PTHR30521">
    <property type="entry name" value="DEFERROCHELATASE/PEROXIDASE"/>
    <property type="match status" value="1"/>
</dbReference>
<evidence type="ECO:0000313" key="8">
    <source>
        <dbReference type="EMBL" id="KJD42562.1"/>
    </source>
</evidence>
<evidence type="ECO:0000256" key="4">
    <source>
        <dbReference type="ARBA" id="ARBA00022723"/>
    </source>
</evidence>
<dbReference type="Proteomes" id="UP000032534">
    <property type="component" value="Unassembled WGS sequence"/>
</dbReference>
<comment type="caution">
    <text evidence="8">The sequence shown here is derived from an EMBL/GenBank/DDBJ whole genome shotgun (WGS) entry which is preliminary data.</text>
</comment>
<keyword evidence="6" id="KW-0408">Iron</keyword>
<reference evidence="8 9" key="1">
    <citation type="submission" date="2014-11" db="EMBL/GenBank/DDBJ databases">
        <title>Draft Genome Sequences of Paenibacillus polymyxa NRRL B-30509 and Paenibacillus terrae NRRL B-30644, Strains from a Poultry Environment that Produce Tridecaptin A and Paenicidins.</title>
        <authorList>
            <person name="van Belkum M.J."/>
            <person name="Lohans C.T."/>
            <person name="Vederas J.C."/>
        </authorList>
    </citation>
    <scope>NUCLEOTIDE SEQUENCE [LARGE SCALE GENOMIC DNA]</scope>
    <source>
        <strain evidence="8 9">NRRL B-30644</strain>
    </source>
</reference>
<sequence>MLKKWTNWIQASAQQLPGADPGTGGGIRLVFEQEGQVHPDLKGHEHFGFKVGISQPRVRGRVSEMSDDYLTRRLIDPSDPHAALYAKPGQPLIWPGQFVFGYPQQKRDDSLLPKQRDLHMTGWVCNGSYLAIQQLRQDVAAFWEFIRLEAKTSGIKPERFAALMVGRWPSGAPILLAPEKDDKLLAENELANNHFMFVEDSRAIKLRPELAESQDQLPQRKGIHKPRFVRLLRISERRTLVTKRRIQEA</sequence>
<comment type="similarity">
    <text evidence="7">Belongs to the DyP-type peroxidase family.</text>
</comment>
<dbReference type="AlphaFoldDB" id="A0A0D7WXU0"/>
<proteinExistence type="inferred from homology"/>
<name>A0A0D7WXU0_9BACL</name>
<organism evidence="8 9">
    <name type="scientific">Paenibacillus terrae</name>
    <dbReference type="NCBI Taxonomy" id="159743"/>
    <lineage>
        <taxon>Bacteria</taxon>
        <taxon>Bacillati</taxon>
        <taxon>Bacillota</taxon>
        <taxon>Bacilli</taxon>
        <taxon>Bacillales</taxon>
        <taxon>Paenibacillaceae</taxon>
        <taxon>Paenibacillus</taxon>
    </lineage>
</organism>
<evidence type="ECO:0000256" key="2">
    <source>
        <dbReference type="ARBA" id="ARBA00022559"/>
    </source>
</evidence>
<dbReference type="EMBL" id="JTHP01000108">
    <property type="protein sequence ID" value="KJD42562.1"/>
    <property type="molecule type" value="Genomic_DNA"/>
</dbReference>
<keyword evidence="3" id="KW-0349">Heme</keyword>
<protein>
    <submittedName>
        <fullName evidence="8">Uncharacterized protein</fullName>
    </submittedName>
</protein>
<dbReference type="GO" id="GO:0046872">
    <property type="term" value="F:metal ion binding"/>
    <property type="evidence" value="ECO:0007669"/>
    <property type="project" value="UniProtKB-KW"/>
</dbReference>
<dbReference type="GO" id="GO:0005829">
    <property type="term" value="C:cytosol"/>
    <property type="evidence" value="ECO:0007669"/>
    <property type="project" value="TreeGrafter"/>
</dbReference>
<evidence type="ECO:0000256" key="6">
    <source>
        <dbReference type="ARBA" id="ARBA00023004"/>
    </source>
</evidence>
<evidence type="ECO:0000256" key="5">
    <source>
        <dbReference type="ARBA" id="ARBA00023002"/>
    </source>
</evidence>
<comment type="cofactor">
    <cofactor evidence="1">
        <name>heme b</name>
        <dbReference type="ChEBI" id="CHEBI:60344"/>
    </cofactor>
</comment>
<evidence type="ECO:0000256" key="7">
    <source>
        <dbReference type="ARBA" id="ARBA00025737"/>
    </source>
</evidence>
<evidence type="ECO:0000313" key="9">
    <source>
        <dbReference type="Proteomes" id="UP000032534"/>
    </source>
</evidence>
<dbReference type="PATRIC" id="fig|159743.3.peg.6123"/>
<dbReference type="GO" id="GO:0020037">
    <property type="term" value="F:heme binding"/>
    <property type="evidence" value="ECO:0007669"/>
    <property type="project" value="InterPro"/>
</dbReference>
<keyword evidence="9" id="KW-1185">Reference proteome</keyword>
<dbReference type="SUPFAM" id="SSF54909">
    <property type="entry name" value="Dimeric alpha+beta barrel"/>
    <property type="match status" value="1"/>
</dbReference>
<keyword evidence="4" id="KW-0479">Metal-binding</keyword>
<accession>A0A0D7WXU0</accession>
<dbReference type="InterPro" id="IPR006314">
    <property type="entry name" value="Dyp_peroxidase"/>
</dbReference>
<dbReference type="PANTHER" id="PTHR30521:SF4">
    <property type="entry name" value="DEFERROCHELATASE"/>
    <property type="match status" value="1"/>
</dbReference>
<dbReference type="InterPro" id="IPR011008">
    <property type="entry name" value="Dimeric_a/b-barrel"/>
</dbReference>
<dbReference type="PROSITE" id="PS51404">
    <property type="entry name" value="DYP_PEROXIDASE"/>
    <property type="match status" value="1"/>
</dbReference>
<gene>
    <name evidence="8" type="ORF">QD47_27495</name>
</gene>
<evidence type="ECO:0000256" key="3">
    <source>
        <dbReference type="ARBA" id="ARBA00022617"/>
    </source>
</evidence>
<dbReference type="RefSeq" id="WP_044649108.1">
    <property type="nucleotide sequence ID" value="NZ_JTHP01000108.1"/>
</dbReference>